<evidence type="ECO:0000313" key="2">
    <source>
        <dbReference type="Proteomes" id="UP001152649"/>
    </source>
</evidence>
<accession>A0A9W4J2T7</accession>
<keyword evidence="2" id="KW-1185">Reference proteome</keyword>
<dbReference type="Proteomes" id="UP001152649">
    <property type="component" value="Unassembled WGS sequence"/>
</dbReference>
<evidence type="ECO:0000313" key="1">
    <source>
        <dbReference type="EMBL" id="CAG8368852.1"/>
    </source>
</evidence>
<proteinExistence type="predicted"/>
<organism evidence="1 2">
    <name type="scientific">Penicillium salamii</name>
    <dbReference type="NCBI Taxonomy" id="1612424"/>
    <lineage>
        <taxon>Eukaryota</taxon>
        <taxon>Fungi</taxon>
        <taxon>Dikarya</taxon>
        <taxon>Ascomycota</taxon>
        <taxon>Pezizomycotina</taxon>
        <taxon>Eurotiomycetes</taxon>
        <taxon>Eurotiomycetidae</taxon>
        <taxon>Eurotiales</taxon>
        <taxon>Aspergillaceae</taxon>
        <taxon>Penicillium</taxon>
    </lineage>
</organism>
<feature type="non-terminal residue" evidence="1">
    <location>
        <position position="1"/>
    </location>
</feature>
<comment type="caution">
    <text evidence="1">The sequence shown here is derived from an EMBL/GenBank/DDBJ whole genome shotgun (WGS) entry which is preliminary data.</text>
</comment>
<reference evidence="1" key="1">
    <citation type="submission" date="2021-07" db="EMBL/GenBank/DDBJ databases">
        <authorList>
            <person name="Branca A.L. A."/>
        </authorList>
    </citation>
    <scope>NUCLEOTIDE SEQUENCE</scope>
</reference>
<gene>
    <name evidence="1" type="ORF">PSALAMII_LOCUS4538</name>
</gene>
<name>A0A9W4J2T7_9EURO</name>
<sequence length="98" mass="10609">CDLDLDLHAIWQESSGMPTPPPCLATDSDNPRWILSHEGEPTGYKTAGSSLIECLFHPLTTSCQPSSELLQTLCPCLLRLATCSSTCQRSLSLKKCTG</sequence>
<protein>
    <submittedName>
        <fullName evidence="1">Uncharacterized protein</fullName>
    </submittedName>
</protein>
<dbReference type="AlphaFoldDB" id="A0A9W4J2T7"/>
<dbReference type="EMBL" id="CAJVPG010000181">
    <property type="protein sequence ID" value="CAG8368852.1"/>
    <property type="molecule type" value="Genomic_DNA"/>
</dbReference>